<feature type="compositionally biased region" description="Basic and acidic residues" evidence="1">
    <location>
        <begin position="23"/>
        <end position="32"/>
    </location>
</feature>
<keyword evidence="4" id="KW-1185">Reference proteome</keyword>
<dbReference type="RefSeq" id="XP_062688394.1">
    <property type="nucleotide sequence ID" value="XM_062841343.1"/>
</dbReference>
<dbReference type="PANTHER" id="PTHR40628:SF1">
    <property type="entry name" value="CHROMO DOMAIN-CONTAINING PROTEIN"/>
    <property type="match status" value="1"/>
</dbReference>
<proteinExistence type="predicted"/>
<feature type="domain" description="Retrovirus-related Pol polyprotein from transposon TNT 1-94-like beta-barrel" evidence="2">
    <location>
        <begin position="51"/>
        <end position="122"/>
    </location>
</feature>
<name>A0AAJ0HZJ6_9PEZI</name>
<accession>A0AAJ0HZJ6</accession>
<comment type="caution">
    <text evidence="3">The sequence shown here is derived from an EMBL/GenBank/DDBJ whole genome shotgun (WGS) entry which is preliminary data.</text>
</comment>
<dbReference type="EMBL" id="JAULSX010000010">
    <property type="protein sequence ID" value="KAK3485490.1"/>
    <property type="molecule type" value="Genomic_DNA"/>
</dbReference>
<protein>
    <recommendedName>
        <fullName evidence="2">Retrovirus-related Pol polyprotein from transposon TNT 1-94-like beta-barrel domain-containing protein</fullName>
    </recommendedName>
</protein>
<dbReference type="Proteomes" id="UP001285908">
    <property type="component" value="Unassembled WGS sequence"/>
</dbReference>
<reference evidence="3 4" key="1">
    <citation type="journal article" date="2023" name="Mol. Phylogenet. Evol.">
        <title>Genome-scale phylogeny and comparative genomics of the fungal order Sordariales.</title>
        <authorList>
            <person name="Hensen N."/>
            <person name="Bonometti L."/>
            <person name="Westerberg I."/>
            <person name="Brannstrom I.O."/>
            <person name="Guillou S."/>
            <person name="Cros-Aarteil S."/>
            <person name="Calhoun S."/>
            <person name="Haridas S."/>
            <person name="Kuo A."/>
            <person name="Mondo S."/>
            <person name="Pangilinan J."/>
            <person name="Riley R."/>
            <person name="LaButti K."/>
            <person name="Andreopoulos B."/>
            <person name="Lipzen A."/>
            <person name="Chen C."/>
            <person name="Yan M."/>
            <person name="Daum C."/>
            <person name="Ng V."/>
            <person name="Clum A."/>
            <person name="Steindorff A."/>
            <person name="Ohm R.A."/>
            <person name="Martin F."/>
            <person name="Silar P."/>
            <person name="Natvig D.O."/>
            <person name="Lalanne C."/>
            <person name="Gautier V."/>
            <person name="Ament-Velasquez S.L."/>
            <person name="Kruys A."/>
            <person name="Hutchinson M.I."/>
            <person name="Powell A.J."/>
            <person name="Barry K."/>
            <person name="Miller A.N."/>
            <person name="Grigoriev I.V."/>
            <person name="Debuchy R."/>
            <person name="Gladieux P."/>
            <person name="Hiltunen Thoren M."/>
            <person name="Johannesson H."/>
        </authorList>
    </citation>
    <scope>NUCLEOTIDE SEQUENCE [LARGE SCALE GENOMIC DNA]</scope>
    <source>
        <strain evidence="3 4">FGSC 10403</strain>
    </source>
</reference>
<evidence type="ECO:0000256" key="1">
    <source>
        <dbReference type="SAM" id="MobiDB-lite"/>
    </source>
</evidence>
<dbReference type="InterPro" id="IPR054722">
    <property type="entry name" value="PolX-like_BBD"/>
</dbReference>
<dbReference type="AlphaFoldDB" id="A0AAJ0HZJ6"/>
<evidence type="ECO:0000313" key="3">
    <source>
        <dbReference type="EMBL" id="KAK3485490.1"/>
    </source>
</evidence>
<feature type="compositionally biased region" description="Low complexity" evidence="1">
    <location>
        <begin position="310"/>
        <end position="327"/>
    </location>
</feature>
<feature type="compositionally biased region" description="Low complexity" evidence="1">
    <location>
        <begin position="1"/>
        <end position="19"/>
    </location>
</feature>
<feature type="region of interest" description="Disordered" evidence="1">
    <location>
        <begin position="304"/>
        <end position="357"/>
    </location>
</feature>
<evidence type="ECO:0000259" key="2">
    <source>
        <dbReference type="Pfam" id="PF22936"/>
    </source>
</evidence>
<dbReference type="PANTHER" id="PTHR40628">
    <property type="entry name" value="CHROMO DOMAIN-CONTAINING PROTEIN"/>
    <property type="match status" value="1"/>
</dbReference>
<dbReference type="Pfam" id="PF22936">
    <property type="entry name" value="Pol_BBD"/>
    <property type="match status" value="1"/>
</dbReference>
<dbReference type="GeneID" id="87878965"/>
<feature type="compositionally biased region" description="Low complexity" evidence="1">
    <location>
        <begin position="340"/>
        <end position="354"/>
    </location>
</feature>
<organism evidence="3 4">
    <name type="scientific">Neurospora hispaniola</name>
    <dbReference type="NCBI Taxonomy" id="588809"/>
    <lineage>
        <taxon>Eukaryota</taxon>
        <taxon>Fungi</taxon>
        <taxon>Dikarya</taxon>
        <taxon>Ascomycota</taxon>
        <taxon>Pezizomycotina</taxon>
        <taxon>Sordariomycetes</taxon>
        <taxon>Sordariomycetidae</taxon>
        <taxon>Sordariales</taxon>
        <taxon>Sordariaceae</taxon>
        <taxon>Neurospora</taxon>
    </lineage>
</organism>
<sequence>MASTIPSASSRPGSPSGNGIENGEGRGKDEWKGHSKRLCSDWLVSYESNFSVAKDREWFTTYTPFDSYVLDHKGVLMEVYGIGRVTLPVECSDRSDDNPTQGAEMTLQDVLHVPKAVCNLVSRHDSALGRQELWTLPSEEDPYKRGVFQHQHRHRSKSNEPGPGLGGCVDVCVYMLPNSGSLCLLDLDMDRPPTGYALAHTSFPLYTDRIGNVSPKMLMDTYSGDLIPLTWPDNQREKWKRKKETGDDDCSRTIATNTGPRIQNSELVKRLMDQRAGLISQLGSLDMLVDDLLQGVTPAAAASVNNNADTTRPMTTTGSTSMASSPSIVTPAATASADNSETTPTPADTSTTPSIPGAAVDHSVVCCHKGEEDNTQATEELVCTAIEEEAKAEEDAQWETQSEEEVGTMVADDKVIGVYEEVEDEIMVEYDDIEDEVMAEYEAETEDEDDGGVTGQEEIAASSDSAAGKANSPNWVPLSSNGLKVAASSDSAAGKADSLNWVSLSSIGLKVECNSSSASYTGLVIVTLPGGYKTKTWSYDKVKKKKLSEEDKSWFRAMSKYTPHFFKSIGYNADTDTWEPERGGPKDKAHARTLLRWLRYHARPPLSHGGEIRIDLDAGVLDDHGLGAAKHDLEAAKHGLEAAKERLRVLRAAGRDPSPEARQELIFIAETTLRLRSEGVKMSYKDDPDARIWSYNEIFGKY</sequence>
<feature type="region of interest" description="Disordered" evidence="1">
    <location>
        <begin position="1"/>
        <end position="32"/>
    </location>
</feature>
<gene>
    <name evidence="3" type="ORF">B0T23DRAFT_48616</name>
</gene>
<evidence type="ECO:0000313" key="4">
    <source>
        <dbReference type="Proteomes" id="UP001285908"/>
    </source>
</evidence>